<evidence type="ECO:0000313" key="1">
    <source>
        <dbReference type="EMBL" id="NMN99929.1"/>
    </source>
</evidence>
<keyword evidence="2" id="KW-1185">Reference proteome</keyword>
<protein>
    <submittedName>
        <fullName evidence="1">DUF4192 domain-containing protein</fullName>
    </submittedName>
</protein>
<dbReference type="Proteomes" id="UP000550729">
    <property type="component" value="Unassembled WGS sequence"/>
</dbReference>
<evidence type="ECO:0000313" key="2">
    <source>
        <dbReference type="Proteomes" id="UP000550729"/>
    </source>
</evidence>
<name>A0A848KNR7_9ACTN</name>
<proteinExistence type="predicted"/>
<gene>
    <name evidence="1" type="ORF">HH308_01720</name>
</gene>
<dbReference type="RefSeq" id="WP_170192408.1">
    <property type="nucleotide sequence ID" value="NZ_JABBNB010000001.1"/>
</dbReference>
<dbReference type="AlphaFoldDB" id="A0A848KNR7"/>
<dbReference type="EMBL" id="JABBNB010000001">
    <property type="protein sequence ID" value="NMN99929.1"/>
    <property type="molecule type" value="Genomic_DNA"/>
</dbReference>
<dbReference type="InterPro" id="IPR025447">
    <property type="entry name" value="DUF4192"/>
</dbReference>
<organism evidence="1 2">
    <name type="scientific">Gordonia asplenii</name>
    <dbReference type="NCBI Taxonomy" id="2725283"/>
    <lineage>
        <taxon>Bacteria</taxon>
        <taxon>Bacillati</taxon>
        <taxon>Actinomycetota</taxon>
        <taxon>Actinomycetes</taxon>
        <taxon>Mycobacteriales</taxon>
        <taxon>Gordoniaceae</taxon>
        <taxon>Gordonia</taxon>
    </lineage>
</organism>
<sequence>MTTHHTTGALQARVLLNAVGGLIGFIPERSLVLVAFDEDGSVNSTMRQDIVLDAAGAPRPEFLGVVDNLATLLLEYDAAVVVAIIIDDRYPPDSPQVAELVERISGLFDDYGGLAAAYATSTYATGEHWHTVLPGPASRILAASPAGGVLADPTSSPTALDRAVRRGRPVLRKRAMMGEMLAETRHCTDPSCSTDRLRAHGKLTREEQGDLLSFAFDALRTLAAGSRTSGVEIPCAALGTWYRALTDLTVRDALLAVSITELRDPAERMWRELTRVLRGSGRASAATMLAHLHYIAGEGAFAGVALDVALGADREWSFAVLLDRALRAGVRPSLLWDVVADSYRTAHDLGVTMPEPTLKSA</sequence>
<comment type="caution">
    <text evidence="1">The sequence shown here is derived from an EMBL/GenBank/DDBJ whole genome shotgun (WGS) entry which is preliminary data.</text>
</comment>
<dbReference type="Pfam" id="PF13830">
    <property type="entry name" value="DUF4192"/>
    <property type="match status" value="1"/>
</dbReference>
<reference evidence="1 2" key="1">
    <citation type="submission" date="2020-04" db="EMBL/GenBank/DDBJ databases">
        <title>Gordonia sp. nov. TBRC 11910.</title>
        <authorList>
            <person name="Suriyachadkun C."/>
        </authorList>
    </citation>
    <scope>NUCLEOTIDE SEQUENCE [LARGE SCALE GENOMIC DNA]</scope>
    <source>
        <strain evidence="1 2">TBRC 11910</strain>
    </source>
</reference>
<accession>A0A848KNR7</accession>